<organism evidence="1 2">
    <name type="scientific">Synergistes jonesii</name>
    <dbReference type="NCBI Taxonomy" id="2754"/>
    <lineage>
        <taxon>Bacteria</taxon>
        <taxon>Thermotogati</taxon>
        <taxon>Synergistota</taxon>
        <taxon>Synergistia</taxon>
        <taxon>Synergistales</taxon>
        <taxon>Synergistaceae</taxon>
        <taxon>Synergistes</taxon>
    </lineage>
</organism>
<evidence type="ECO:0000313" key="1">
    <source>
        <dbReference type="EMBL" id="KEJ92225.1"/>
    </source>
</evidence>
<reference evidence="1 2" key="1">
    <citation type="submission" date="2014-04" db="EMBL/GenBank/DDBJ databases">
        <title>Draft Genome Sequence of Synergistes jonesii.</title>
        <authorList>
            <person name="Coil D.A."/>
            <person name="Eisen J.A."/>
            <person name="Holland-Moritz H.E."/>
        </authorList>
    </citation>
    <scope>NUCLEOTIDE SEQUENCE [LARGE SCALE GENOMIC DNA]</scope>
    <source>
        <strain evidence="1 2">78-1</strain>
    </source>
</reference>
<dbReference type="InterPro" id="IPR027271">
    <property type="entry name" value="Acetolactate_synth/TF_NikR_C"/>
</dbReference>
<comment type="caution">
    <text evidence="1">The sequence shown here is derived from an EMBL/GenBank/DDBJ whole genome shotgun (WGS) entry which is preliminary data.</text>
</comment>
<name>A0A073IRM4_9BACT</name>
<dbReference type="Proteomes" id="UP000027665">
    <property type="component" value="Unassembled WGS sequence"/>
</dbReference>
<protein>
    <recommendedName>
        <fullName evidence="3">CopG family transcriptional regulator</fullName>
    </recommendedName>
</protein>
<dbReference type="EMBL" id="JMKI01000031">
    <property type="protein sequence ID" value="KEJ92225.1"/>
    <property type="molecule type" value="Genomic_DNA"/>
</dbReference>
<keyword evidence="2" id="KW-1185">Reference proteome</keyword>
<dbReference type="PATRIC" id="fig|2754.20.peg.27"/>
<dbReference type="OrthoDB" id="9796135at2"/>
<dbReference type="NCBIfam" id="TIGR03959">
    <property type="entry name" value="hyd_TM1266"/>
    <property type="match status" value="1"/>
</dbReference>
<sequence>MCEAKKEESRIGVAAVIVEDMDSVREINEALHAFSDLVVGRLGIPYRERGVSVISIILDGDPDRISALTGRLGKIKSVTVKAVMSKK</sequence>
<proteinExistence type="predicted"/>
<dbReference type="Gene3D" id="3.30.70.1150">
    <property type="entry name" value="ACT-like. Chain A, domain 2"/>
    <property type="match status" value="1"/>
</dbReference>
<dbReference type="GeneID" id="90983521"/>
<dbReference type="Pfam" id="PF21699">
    <property type="entry name" value="TM1266-like"/>
    <property type="match status" value="1"/>
</dbReference>
<dbReference type="RefSeq" id="WP_037975924.1">
    <property type="nucleotide sequence ID" value="NZ_JAXDSK010000042.1"/>
</dbReference>
<dbReference type="SUPFAM" id="SSF55021">
    <property type="entry name" value="ACT-like"/>
    <property type="match status" value="1"/>
</dbReference>
<dbReference type="InterPro" id="IPR023860">
    <property type="entry name" value="FeFe-hyd_TM1266"/>
</dbReference>
<accession>A0A073IRM4</accession>
<dbReference type="eggNOG" id="COG0864">
    <property type="taxonomic scope" value="Bacteria"/>
</dbReference>
<evidence type="ECO:0008006" key="3">
    <source>
        <dbReference type="Google" id="ProtNLM"/>
    </source>
</evidence>
<gene>
    <name evidence="1" type="ORF">EH55_04245</name>
</gene>
<evidence type="ECO:0000313" key="2">
    <source>
        <dbReference type="Proteomes" id="UP000027665"/>
    </source>
</evidence>
<dbReference type="STRING" id="2754.EH55_04245"/>
<dbReference type="InterPro" id="IPR045865">
    <property type="entry name" value="ACT-like_dom_sf"/>
</dbReference>
<dbReference type="AlphaFoldDB" id="A0A073IRM4"/>